<evidence type="ECO:0000256" key="1">
    <source>
        <dbReference type="SAM" id="Phobius"/>
    </source>
</evidence>
<dbReference type="EMBL" id="FUKM01000053">
    <property type="protein sequence ID" value="SJN14224.1"/>
    <property type="molecule type" value="Genomic_DNA"/>
</dbReference>
<feature type="transmembrane region" description="Helical" evidence="1">
    <location>
        <begin position="116"/>
        <end position="134"/>
    </location>
</feature>
<reference evidence="2 3" key="1">
    <citation type="submission" date="2017-02" db="EMBL/GenBank/DDBJ databases">
        <authorList>
            <person name="Dridi B."/>
        </authorList>
    </citation>
    <scope>NUCLEOTIDE SEQUENCE [LARGE SCALE GENOMIC DNA]</scope>
    <source>
        <strain evidence="2 3">JB380</strain>
    </source>
</reference>
<keyword evidence="1" id="KW-1133">Transmembrane helix</keyword>
<feature type="transmembrane region" description="Helical" evidence="1">
    <location>
        <begin position="146"/>
        <end position="164"/>
    </location>
</feature>
<feature type="transmembrane region" description="Helical" evidence="1">
    <location>
        <begin position="84"/>
        <end position="104"/>
    </location>
</feature>
<feature type="transmembrane region" description="Helical" evidence="1">
    <location>
        <begin position="233"/>
        <end position="252"/>
    </location>
</feature>
<name>A0A1R4I3P5_9GAMM</name>
<dbReference type="InterPro" id="IPR017516">
    <property type="entry name" value="AbrB_dup"/>
</dbReference>
<dbReference type="AlphaFoldDB" id="A0A1R4I3P5"/>
<gene>
    <name evidence="2" type="ORF">CZ787_14070</name>
</gene>
<dbReference type="GO" id="GO:0010468">
    <property type="term" value="P:regulation of gene expression"/>
    <property type="evidence" value="ECO:0007669"/>
    <property type="project" value="InterPro"/>
</dbReference>
<feature type="transmembrane region" description="Helical" evidence="1">
    <location>
        <begin position="295"/>
        <end position="314"/>
    </location>
</feature>
<dbReference type="OrthoDB" id="7157734at2"/>
<feature type="transmembrane region" description="Helical" evidence="1">
    <location>
        <begin position="55"/>
        <end position="72"/>
    </location>
</feature>
<feature type="transmembrane region" description="Helical" evidence="1">
    <location>
        <begin position="326"/>
        <end position="344"/>
    </location>
</feature>
<keyword evidence="1" id="KW-0472">Membrane</keyword>
<evidence type="ECO:0000313" key="2">
    <source>
        <dbReference type="EMBL" id="SJN14224.1"/>
    </source>
</evidence>
<dbReference type="InterPro" id="IPR007820">
    <property type="entry name" value="AbrB_fam"/>
</dbReference>
<feature type="transmembrane region" description="Helical" evidence="1">
    <location>
        <begin position="184"/>
        <end position="202"/>
    </location>
</feature>
<dbReference type="NCBIfam" id="TIGR03082">
    <property type="entry name" value="Gneg_AbrB_dup"/>
    <property type="match status" value="2"/>
</dbReference>
<dbReference type="Pfam" id="PF05145">
    <property type="entry name" value="AbrB"/>
    <property type="match status" value="1"/>
</dbReference>
<proteinExistence type="predicted"/>
<feature type="transmembrane region" description="Helical" evidence="1">
    <location>
        <begin position="264"/>
        <end position="289"/>
    </location>
</feature>
<sequence length="350" mass="36845">MPPQLRGGITFGIGALGGLAFFALSLPLPWVLGSLTASLLCTQTTSFQPRFPGPWRSYAMVAIGTMLGTSFTPEVVRQAGDWTISLIVMSVLSLAFCVIAYQIFYRFGKMDRVTALFAAIPGGLSVVSVLAENYRAEVSRVALCHTARLVVLLIAAPIIIQATSGINLADASLASFTHAEAIDPINHGILALVAIASGWLAWRLNFPSAMLLIPLLSSGLLHATDLLTVHVPPLLSCAAQIVIGAGVGARFANYSLPQILKDGWLAAVIGVLLTFGSFVAALLFAPIIGLDNTPLFLSYLPGGAPELGVVALALSIDPAMVAAHHVLRVFLIVAMLPLIASWLGKQMQQG</sequence>
<evidence type="ECO:0000313" key="3">
    <source>
        <dbReference type="Proteomes" id="UP000196331"/>
    </source>
</evidence>
<dbReference type="PANTHER" id="PTHR38457">
    <property type="entry name" value="REGULATOR ABRB-RELATED"/>
    <property type="match status" value="1"/>
</dbReference>
<dbReference type="PIRSF" id="PIRSF038991">
    <property type="entry name" value="Protein_AbrB"/>
    <property type="match status" value="1"/>
</dbReference>
<dbReference type="Proteomes" id="UP000196331">
    <property type="component" value="Unassembled WGS sequence"/>
</dbReference>
<dbReference type="PANTHER" id="PTHR38457:SF1">
    <property type="entry name" value="REGULATOR ABRB-RELATED"/>
    <property type="match status" value="1"/>
</dbReference>
<protein>
    <submittedName>
        <fullName evidence="2">Bll1341 protein</fullName>
    </submittedName>
</protein>
<organism evidence="2 3">
    <name type="scientific">Halomonas citrativorans</name>
    <dbReference type="NCBI Taxonomy" id="2742612"/>
    <lineage>
        <taxon>Bacteria</taxon>
        <taxon>Pseudomonadati</taxon>
        <taxon>Pseudomonadota</taxon>
        <taxon>Gammaproteobacteria</taxon>
        <taxon>Oceanospirillales</taxon>
        <taxon>Halomonadaceae</taxon>
        <taxon>Halomonas</taxon>
    </lineage>
</organism>
<comment type="caution">
    <text evidence="2">The sequence shown here is derived from an EMBL/GenBank/DDBJ whole genome shotgun (WGS) entry which is preliminary data.</text>
</comment>
<accession>A0A1R4I3P5</accession>
<keyword evidence="1" id="KW-0812">Transmembrane</keyword>
<feature type="transmembrane region" description="Helical" evidence="1">
    <location>
        <begin position="7"/>
        <end position="30"/>
    </location>
</feature>
<dbReference type="GO" id="GO:0016020">
    <property type="term" value="C:membrane"/>
    <property type="evidence" value="ECO:0007669"/>
    <property type="project" value="InterPro"/>
</dbReference>